<evidence type="ECO:0000256" key="8">
    <source>
        <dbReference type="ARBA" id="ARBA00023136"/>
    </source>
</evidence>
<keyword evidence="13" id="KW-0614">Plasmid</keyword>
<evidence type="ECO:0000256" key="5">
    <source>
        <dbReference type="ARBA" id="ARBA00022597"/>
    </source>
</evidence>
<feature type="transmembrane region" description="Helical" evidence="12">
    <location>
        <begin position="408"/>
        <end position="432"/>
    </location>
</feature>
<dbReference type="Proteomes" id="UP000077405">
    <property type="component" value="Plasmid pYZ1"/>
</dbReference>
<evidence type="ECO:0000256" key="12">
    <source>
        <dbReference type="SAM" id="Phobius"/>
    </source>
</evidence>
<evidence type="ECO:0000256" key="4">
    <source>
        <dbReference type="ARBA" id="ARBA00022519"/>
    </source>
</evidence>
<dbReference type="PANTHER" id="PTHR32196">
    <property type="entry name" value="ABC TRANSPORTER PERMEASE PROTEIN YPHD-RELATED-RELATED"/>
    <property type="match status" value="1"/>
</dbReference>
<protein>
    <recommendedName>
        <fullName evidence="10">Xylose transport system permease protein XylH</fullName>
    </recommendedName>
</protein>
<evidence type="ECO:0000256" key="10">
    <source>
        <dbReference type="ARBA" id="ARBA00035686"/>
    </source>
</evidence>
<evidence type="ECO:0000256" key="9">
    <source>
        <dbReference type="ARBA" id="ARBA00035611"/>
    </source>
</evidence>
<keyword evidence="14" id="KW-1185">Reference proteome</keyword>
<dbReference type="GO" id="GO:0005886">
    <property type="term" value="C:plasma membrane"/>
    <property type="evidence" value="ECO:0007669"/>
    <property type="project" value="UniProtKB-SubCell"/>
</dbReference>
<keyword evidence="3" id="KW-1003">Cell membrane</keyword>
<dbReference type="OrthoDB" id="192433at2"/>
<dbReference type="CDD" id="cd06579">
    <property type="entry name" value="TM_PBP1_transp_AraH_like"/>
    <property type="match status" value="1"/>
</dbReference>
<keyword evidence="8 12" id="KW-0472">Membrane</keyword>
<dbReference type="AlphaFoldDB" id="A0A2R4VR50"/>
<evidence type="ECO:0000256" key="7">
    <source>
        <dbReference type="ARBA" id="ARBA00022989"/>
    </source>
</evidence>
<reference evidence="13 14" key="1">
    <citation type="submission" date="2018-04" db="EMBL/GenBank/DDBJ databases">
        <title>Complete genome sequence of the nitrogen-fixing bacterium Azospirillum humicireducens type strain SgZ-5.</title>
        <authorList>
            <person name="Yu Z."/>
        </authorList>
    </citation>
    <scope>NUCLEOTIDE SEQUENCE [LARGE SCALE GENOMIC DNA]</scope>
    <source>
        <strain evidence="13 14">SgZ-5</strain>
        <plasmid evidence="13 14">pYZ1</plasmid>
    </source>
</reference>
<keyword evidence="7 12" id="KW-1133">Transmembrane helix</keyword>
<comment type="subcellular location">
    <subcellularLocation>
        <location evidence="1">Cell membrane</location>
        <topology evidence="1">Multi-pass membrane protein</topology>
    </subcellularLocation>
</comment>
<dbReference type="GO" id="GO:0022857">
    <property type="term" value="F:transmembrane transporter activity"/>
    <property type="evidence" value="ECO:0007669"/>
    <property type="project" value="InterPro"/>
</dbReference>
<evidence type="ECO:0000313" key="13">
    <source>
        <dbReference type="EMBL" id="AWB06892.1"/>
    </source>
</evidence>
<feature type="region of interest" description="Disordered" evidence="11">
    <location>
        <begin position="1"/>
        <end position="21"/>
    </location>
</feature>
<evidence type="ECO:0000256" key="6">
    <source>
        <dbReference type="ARBA" id="ARBA00022692"/>
    </source>
</evidence>
<feature type="transmembrane region" description="Helical" evidence="12">
    <location>
        <begin position="124"/>
        <end position="144"/>
    </location>
</feature>
<comment type="function">
    <text evidence="9">Part of the binding-protein-dependent transport system for D-xylose. Probably responsible for the translocation of the substrate across the membrane.</text>
</comment>
<organism evidence="13 14">
    <name type="scientific">Azospirillum humicireducens</name>
    <dbReference type="NCBI Taxonomy" id="1226968"/>
    <lineage>
        <taxon>Bacteria</taxon>
        <taxon>Pseudomonadati</taxon>
        <taxon>Pseudomonadota</taxon>
        <taxon>Alphaproteobacteria</taxon>
        <taxon>Rhodospirillales</taxon>
        <taxon>Azospirillaceae</taxon>
        <taxon>Azospirillum</taxon>
    </lineage>
</organism>
<dbReference type="EMBL" id="CP028902">
    <property type="protein sequence ID" value="AWB06892.1"/>
    <property type="molecule type" value="Genomic_DNA"/>
</dbReference>
<evidence type="ECO:0000256" key="2">
    <source>
        <dbReference type="ARBA" id="ARBA00022448"/>
    </source>
</evidence>
<evidence type="ECO:0000256" key="1">
    <source>
        <dbReference type="ARBA" id="ARBA00004651"/>
    </source>
</evidence>
<geneLocation type="plasmid" evidence="13 14">
    <name>pYZ1</name>
</geneLocation>
<accession>A0A2R4VR50</accession>
<feature type="transmembrane region" description="Helical" evidence="12">
    <location>
        <begin position="281"/>
        <end position="305"/>
    </location>
</feature>
<keyword evidence="6 12" id="KW-0812">Transmembrane</keyword>
<proteinExistence type="predicted"/>
<feature type="transmembrane region" description="Helical" evidence="12">
    <location>
        <begin position="335"/>
        <end position="359"/>
    </location>
</feature>
<gene>
    <name evidence="13" type="ORF">A6A40_17745</name>
</gene>
<dbReference type="RefSeq" id="WP_108547196.1">
    <property type="nucleotide sequence ID" value="NZ_CP028902.1"/>
</dbReference>
<feature type="transmembrane region" description="Helical" evidence="12">
    <location>
        <begin position="371"/>
        <end position="396"/>
    </location>
</feature>
<keyword evidence="5" id="KW-0762">Sugar transport</keyword>
<sequence>MTEPSTTLSPPAPSSEAPAGRRAGIGDALRALELDTRMVGMIGALAIVWIGFDILTGGAFLTPRNLWNLSVQTASVGVMATGMVLVIVTRNIDLSVGSILGFTGMVVGVLQARILPEIWGFDHPLTWVVAVLAAVAVGGAVGAVQGAVIAYLGVSSFIVTLGGLLVWRGAAWWVTTGQTVAPMDGLFKRLGGGFEGAIGAGPSWAVGIAAVLLSVAAILVTRRRRAGFGFPVRPLWAEGVVILLVAAAIVGAVLVVNSYPLPVPVVRRMMEAQGLSTDRGLPFVAHGFAIPVLIALAVGVGMTFLSRRTRFGRYVFAIGGNPEAAELSGINTRRVMVMVFGLMGALCGLSACIATARLNAATNANGTLDELYVIAAAIIGGTSMAGGVGTILGAMLGAMVMQSLQSGMVLLGVDAPMQNIVVGLVLVAAVYVDTLYRRGLK</sequence>
<feature type="transmembrane region" description="Helical" evidence="12">
    <location>
        <begin position="194"/>
        <end position="220"/>
    </location>
</feature>
<evidence type="ECO:0000256" key="11">
    <source>
        <dbReference type="SAM" id="MobiDB-lite"/>
    </source>
</evidence>
<dbReference type="InterPro" id="IPR001851">
    <property type="entry name" value="ABC_transp_permease"/>
</dbReference>
<feature type="transmembrane region" description="Helical" evidence="12">
    <location>
        <begin position="94"/>
        <end position="112"/>
    </location>
</feature>
<feature type="transmembrane region" description="Helical" evidence="12">
    <location>
        <begin position="67"/>
        <end position="87"/>
    </location>
</feature>
<feature type="transmembrane region" description="Helical" evidence="12">
    <location>
        <begin position="240"/>
        <end position="261"/>
    </location>
</feature>
<keyword evidence="4" id="KW-0997">Cell inner membrane</keyword>
<evidence type="ECO:0000256" key="3">
    <source>
        <dbReference type="ARBA" id="ARBA00022475"/>
    </source>
</evidence>
<feature type="transmembrane region" description="Helical" evidence="12">
    <location>
        <begin position="151"/>
        <end position="174"/>
    </location>
</feature>
<name>A0A2R4VR50_9PROT</name>
<feature type="compositionally biased region" description="Low complexity" evidence="11">
    <location>
        <begin position="1"/>
        <end position="18"/>
    </location>
</feature>
<evidence type="ECO:0000313" key="14">
    <source>
        <dbReference type="Proteomes" id="UP000077405"/>
    </source>
</evidence>
<dbReference type="PANTHER" id="PTHR32196:SF32">
    <property type="entry name" value="XYLOSE TRANSPORT SYSTEM PERMEASE PROTEIN XYLH"/>
    <property type="match status" value="1"/>
</dbReference>
<dbReference type="KEGG" id="ahu:A6A40_17745"/>
<feature type="transmembrane region" description="Helical" evidence="12">
    <location>
        <begin position="39"/>
        <end position="61"/>
    </location>
</feature>
<dbReference type="Pfam" id="PF02653">
    <property type="entry name" value="BPD_transp_2"/>
    <property type="match status" value="2"/>
</dbReference>
<keyword evidence="2" id="KW-0813">Transport</keyword>